<evidence type="ECO:0000313" key="2">
    <source>
        <dbReference type="EMBL" id="THX11149.1"/>
    </source>
</evidence>
<comment type="caution">
    <text evidence="2">The sequence shown here is derived from an EMBL/GenBank/DDBJ whole genome shotgun (WGS) entry which is preliminary data.</text>
</comment>
<protein>
    <submittedName>
        <fullName evidence="2">Uncharacterized protein</fullName>
    </submittedName>
</protein>
<gene>
    <name evidence="2" type="ORF">D6D13_05123</name>
</gene>
<feature type="compositionally biased region" description="Basic and acidic residues" evidence="1">
    <location>
        <begin position="1"/>
        <end position="12"/>
    </location>
</feature>
<evidence type="ECO:0000256" key="1">
    <source>
        <dbReference type="SAM" id="MobiDB-lite"/>
    </source>
</evidence>
<sequence>MYARENDNELRTPRRHKRASRKENLPCANDLCRPNDGHGHQSRTAMSATPVRSVFKEEGSGQTERPARM</sequence>
<dbReference type="EMBL" id="QZAS01000015">
    <property type="protein sequence ID" value="THX11149.1"/>
    <property type="molecule type" value="Genomic_DNA"/>
</dbReference>
<dbReference type="AlphaFoldDB" id="A0A4S9CUK5"/>
<accession>A0A4S9CUK5</accession>
<name>A0A4S9CUK5_AURPU</name>
<feature type="compositionally biased region" description="Basic and acidic residues" evidence="1">
    <location>
        <begin position="54"/>
        <end position="69"/>
    </location>
</feature>
<organism evidence="2">
    <name type="scientific">Aureobasidium pullulans</name>
    <name type="common">Black yeast</name>
    <name type="synonym">Pullularia pullulans</name>
    <dbReference type="NCBI Taxonomy" id="5580"/>
    <lineage>
        <taxon>Eukaryota</taxon>
        <taxon>Fungi</taxon>
        <taxon>Dikarya</taxon>
        <taxon>Ascomycota</taxon>
        <taxon>Pezizomycotina</taxon>
        <taxon>Dothideomycetes</taxon>
        <taxon>Dothideomycetidae</taxon>
        <taxon>Dothideales</taxon>
        <taxon>Saccotheciaceae</taxon>
        <taxon>Aureobasidium</taxon>
    </lineage>
</organism>
<reference evidence="2" key="1">
    <citation type="submission" date="2018-10" db="EMBL/GenBank/DDBJ databases">
        <title>Fifty Aureobasidium pullulans genomes reveal a recombining polyextremotolerant generalist.</title>
        <authorList>
            <person name="Gostincar C."/>
            <person name="Turk M."/>
            <person name="Zajc J."/>
            <person name="Gunde-Cimerman N."/>
        </authorList>
    </citation>
    <scope>NUCLEOTIDE SEQUENCE [LARGE SCALE GENOMIC DNA]</scope>
    <source>
        <strain evidence="2">EXF-10085</strain>
    </source>
</reference>
<proteinExistence type="predicted"/>
<feature type="region of interest" description="Disordered" evidence="1">
    <location>
        <begin position="1"/>
        <end position="69"/>
    </location>
</feature>